<sequence>MKKSNFMSLDSLSLQEFDENSELIPLMTPEDEEAINNEELPETLPILSLRNTVLFPGVVIPITAGRDTSVKLINDANKGSKVIGVVAQKDESVEKPTAKDIYETGTVARILRVLKMPDGNVTVIIQGKKRFKVAEVLTETPYMNATIRDIPEAKPALNNKEFSAIIDSIKDLALEIIKENPNIPSEASFAIKNIESNSFLVNFVSSNMNLTVKEKQELLEINNLKQRALATLKFMNVEFQKLELKNDIQSKVQMDMSQQQREYFLHQQMKTIQEELGGVSHDQEIEEMKIKAKDKLWDEKVAKHFEKEIAKMQRMNPQVAEYSIQRNYLELFLDLPWNEFSEDQFDLKRAMKILDRDHFGLEDVKRRIIEYLAVLKLRNDMKSPILCLYGPPGVGKTSLGKSIAEALGREYVRISLGGLRDEAEIRGHRKTYIGAMPGRIIQSLKKAGTSNPVFVLDEIDKLSNSHQGDPSSAMLEVLDPEQNSEFYDNFLEMGYDLSKVMFIATSNSLSTIQPALLDRMEIINVTGYTIEEKVEIAKRHLLPKQLKEHGLSAKDLKIGKAQLEKIVEGYTRESGVRGLEKQVAKMVRFAAKSIAMEEDYNIKVTNEDIVEVLGGPKLERDKYENNNVAGVVTGLAWTRVGGDILFIESILSKGKGAMTITGNLGKVMKESATIAMEYIKSNADAFGIDASVFDNYNVHIHVPEGATPKDGPSAGVTMLTSLVSLFTQKKVKKSLAMTGEITLRGKVLPVGGIKEKILAAKRARIKEILLCEDNRRDIEEIKPEYLKGLTFHYVSDMSDVINIAITNQKVKNAKKI</sequence>
<evidence type="ECO:0000313" key="18">
    <source>
        <dbReference type="EMBL" id="TNJ41537.1"/>
    </source>
</evidence>
<dbReference type="SUPFAM" id="SSF88697">
    <property type="entry name" value="PUA domain-like"/>
    <property type="match status" value="1"/>
</dbReference>
<dbReference type="Pfam" id="PF00004">
    <property type="entry name" value="AAA"/>
    <property type="match status" value="1"/>
</dbReference>
<dbReference type="RefSeq" id="WP_139698733.1">
    <property type="nucleotide sequence ID" value="NZ_CP074074.1"/>
</dbReference>
<keyword evidence="6 10" id="KW-0720">Serine protease</keyword>
<evidence type="ECO:0000259" key="16">
    <source>
        <dbReference type="PROSITE" id="PS51786"/>
    </source>
</evidence>
<dbReference type="SMART" id="SM00382">
    <property type="entry name" value="AAA"/>
    <property type="match status" value="1"/>
</dbReference>
<keyword evidence="2 10" id="KW-0963">Cytoplasm</keyword>
<comment type="caution">
    <text evidence="18">The sequence shown here is derived from an EMBL/GenBank/DDBJ whole genome shotgun (WGS) entry which is preliminary data.</text>
</comment>
<dbReference type="InterPro" id="IPR054594">
    <property type="entry name" value="Lon_lid"/>
</dbReference>
<feature type="binding site" evidence="10 13">
    <location>
        <begin position="390"/>
        <end position="397"/>
    </location>
    <ligand>
        <name>ATP</name>
        <dbReference type="ChEBI" id="CHEBI:30616"/>
    </ligand>
</feature>
<evidence type="ECO:0000256" key="1">
    <source>
        <dbReference type="ARBA" id="ARBA00004496"/>
    </source>
</evidence>
<dbReference type="Pfam" id="PF22667">
    <property type="entry name" value="Lon_lid"/>
    <property type="match status" value="1"/>
</dbReference>
<dbReference type="EC" id="3.4.21.53" evidence="10 11"/>
<dbReference type="SMART" id="SM00464">
    <property type="entry name" value="LON"/>
    <property type="match status" value="1"/>
</dbReference>
<dbReference type="Gene3D" id="3.40.50.300">
    <property type="entry name" value="P-loop containing nucleotide triphosphate hydrolases"/>
    <property type="match status" value="1"/>
</dbReference>
<feature type="active site" evidence="10 12">
    <location>
        <position position="713"/>
    </location>
</feature>
<feature type="domain" description="Lon N-terminal" evidence="17">
    <location>
        <begin position="44"/>
        <end position="239"/>
    </location>
</feature>
<dbReference type="PRINTS" id="PR00830">
    <property type="entry name" value="ENDOLAPTASE"/>
</dbReference>
<keyword evidence="4 10" id="KW-0547">Nucleotide-binding</keyword>
<dbReference type="PIRSF" id="PIRSF001174">
    <property type="entry name" value="Lon_proteas"/>
    <property type="match status" value="1"/>
</dbReference>
<dbReference type="InterPro" id="IPR015947">
    <property type="entry name" value="PUA-like_sf"/>
</dbReference>
<dbReference type="HAMAP" id="MF_01973">
    <property type="entry name" value="lon_bact"/>
    <property type="match status" value="1"/>
</dbReference>
<dbReference type="Gene3D" id="1.10.8.60">
    <property type="match status" value="1"/>
</dbReference>
<comment type="similarity">
    <text evidence="10 11 14 15">Belongs to the peptidase S16 family.</text>
</comment>
<evidence type="ECO:0000256" key="11">
    <source>
        <dbReference type="PIRNR" id="PIRNR001174"/>
    </source>
</evidence>
<feature type="active site" evidence="10 12">
    <location>
        <position position="756"/>
    </location>
</feature>
<dbReference type="SUPFAM" id="SSF54211">
    <property type="entry name" value="Ribosomal protein S5 domain 2-like"/>
    <property type="match status" value="1"/>
</dbReference>
<dbReference type="GO" id="GO:0005737">
    <property type="term" value="C:cytoplasm"/>
    <property type="evidence" value="ECO:0007669"/>
    <property type="project" value="UniProtKB-SubCell"/>
</dbReference>
<evidence type="ECO:0000256" key="15">
    <source>
        <dbReference type="RuleBase" id="RU000591"/>
    </source>
</evidence>
<dbReference type="InterPro" id="IPR027417">
    <property type="entry name" value="P-loop_NTPase"/>
</dbReference>
<name>A0A5C4SDF7_9FLAO</name>
<evidence type="ECO:0000256" key="14">
    <source>
        <dbReference type="PROSITE-ProRule" id="PRU01122"/>
    </source>
</evidence>
<evidence type="ECO:0000256" key="4">
    <source>
        <dbReference type="ARBA" id="ARBA00022741"/>
    </source>
</evidence>
<keyword evidence="19" id="KW-1185">Reference proteome</keyword>
<dbReference type="EMBL" id="VDCS01000018">
    <property type="protein sequence ID" value="TNJ41537.1"/>
    <property type="molecule type" value="Genomic_DNA"/>
</dbReference>
<comment type="induction">
    <text evidence="10">By heat shock.</text>
</comment>
<dbReference type="OrthoDB" id="9803599at2"/>
<dbReference type="InterPro" id="IPR027065">
    <property type="entry name" value="Lon_Prtase"/>
</dbReference>
<dbReference type="InterPro" id="IPR003959">
    <property type="entry name" value="ATPase_AAA_core"/>
</dbReference>
<keyword evidence="3 10" id="KW-0645">Protease</keyword>
<evidence type="ECO:0000256" key="3">
    <source>
        <dbReference type="ARBA" id="ARBA00022670"/>
    </source>
</evidence>
<dbReference type="Gene3D" id="1.20.5.5270">
    <property type="match status" value="1"/>
</dbReference>
<evidence type="ECO:0000256" key="12">
    <source>
        <dbReference type="PIRSR" id="PIRSR001174-1"/>
    </source>
</evidence>
<dbReference type="InterPro" id="IPR004815">
    <property type="entry name" value="Lon_bac/euk-typ"/>
</dbReference>
<dbReference type="GO" id="GO:0004252">
    <property type="term" value="F:serine-type endopeptidase activity"/>
    <property type="evidence" value="ECO:0007669"/>
    <property type="project" value="UniProtKB-UniRule"/>
</dbReference>
<comment type="subcellular location">
    <subcellularLocation>
        <location evidence="1 10 11">Cytoplasm</location>
    </subcellularLocation>
</comment>
<organism evidence="18 19">
    <name type="scientific">Allotamlana fucoidanivorans</name>
    <dbReference type="NCBI Taxonomy" id="2583814"/>
    <lineage>
        <taxon>Bacteria</taxon>
        <taxon>Pseudomonadati</taxon>
        <taxon>Bacteroidota</taxon>
        <taxon>Flavobacteriia</taxon>
        <taxon>Flavobacteriales</taxon>
        <taxon>Flavobacteriaceae</taxon>
        <taxon>Allotamlana</taxon>
    </lineage>
</organism>
<dbReference type="GO" id="GO:0005524">
    <property type="term" value="F:ATP binding"/>
    <property type="evidence" value="ECO:0007669"/>
    <property type="project" value="UniProtKB-UniRule"/>
</dbReference>
<keyword evidence="7 10" id="KW-0067">ATP-binding</keyword>
<dbReference type="NCBIfam" id="TIGR00763">
    <property type="entry name" value="lon"/>
    <property type="match status" value="1"/>
</dbReference>
<dbReference type="CDD" id="cd19500">
    <property type="entry name" value="RecA-like_Lon"/>
    <property type="match status" value="1"/>
</dbReference>
<dbReference type="InterPro" id="IPR020568">
    <property type="entry name" value="Ribosomal_Su5_D2-typ_SF"/>
</dbReference>
<comment type="function">
    <text evidence="10">ATP-dependent serine protease that mediates the selective degradation of mutant and abnormal proteins as well as certain short-lived regulatory proteins. Required for cellular homeostasis and for survival from DNA damage and developmental changes induced by stress. Degrades polypeptides processively to yield small peptide fragments that are 5 to 10 amino acids long. Binds to DNA in a double-stranded, site-specific manner.</text>
</comment>
<dbReference type="Pfam" id="PF02190">
    <property type="entry name" value="LON_substr_bdg"/>
    <property type="match status" value="1"/>
</dbReference>
<evidence type="ECO:0000256" key="9">
    <source>
        <dbReference type="ARBA" id="ARBA00050665"/>
    </source>
</evidence>
<dbReference type="Gene3D" id="1.20.58.1480">
    <property type="match status" value="1"/>
</dbReference>
<dbReference type="InterPro" id="IPR003111">
    <property type="entry name" value="Lon_prtase_N"/>
</dbReference>
<dbReference type="PROSITE" id="PS01046">
    <property type="entry name" value="LON_SER"/>
    <property type="match status" value="1"/>
</dbReference>
<keyword evidence="8 10" id="KW-0346">Stress response</keyword>
<comment type="subunit">
    <text evidence="10 11">Homohexamer. Organized in a ring with a central cavity.</text>
</comment>
<dbReference type="GO" id="GO:0043565">
    <property type="term" value="F:sequence-specific DNA binding"/>
    <property type="evidence" value="ECO:0007669"/>
    <property type="project" value="UniProtKB-UniRule"/>
</dbReference>
<dbReference type="GO" id="GO:0016887">
    <property type="term" value="F:ATP hydrolysis activity"/>
    <property type="evidence" value="ECO:0007669"/>
    <property type="project" value="UniProtKB-UniRule"/>
</dbReference>
<protein>
    <recommendedName>
        <fullName evidence="10 11">Lon protease</fullName>
        <ecNumber evidence="10 11">3.4.21.53</ecNumber>
    </recommendedName>
    <alternativeName>
        <fullName evidence="10">ATP-dependent protease La</fullName>
    </alternativeName>
</protein>
<evidence type="ECO:0000256" key="5">
    <source>
        <dbReference type="ARBA" id="ARBA00022801"/>
    </source>
</evidence>
<evidence type="ECO:0000259" key="17">
    <source>
        <dbReference type="PROSITE" id="PS51787"/>
    </source>
</evidence>
<dbReference type="GO" id="GO:0006515">
    <property type="term" value="P:protein quality control for misfolded or incompletely synthesized proteins"/>
    <property type="evidence" value="ECO:0007669"/>
    <property type="project" value="UniProtKB-UniRule"/>
</dbReference>
<dbReference type="InterPro" id="IPR014721">
    <property type="entry name" value="Ribsml_uS5_D2-typ_fold_subgr"/>
</dbReference>
<dbReference type="FunFam" id="3.40.50.300:FF:000021">
    <property type="entry name" value="Lon protease homolog"/>
    <property type="match status" value="1"/>
</dbReference>
<evidence type="ECO:0000256" key="7">
    <source>
        <dbReference type="ARBA" id="ARBA00022840"/>
    </source>
</evidence>
<dbReference type="GO" id="GO:0004176">
    <property type="term" value="F:ATP-dependent peptidase activity"/>
    <property type="evidence" value="ECO:0007669"/>
    <property type="project" value="UniProtKB-UniRule"/>
</dbReference>
<dbReference type="Proteomes" id="UP000308713">
    <property type="component" value="Unassembled WGS sequence"/>
</dbReference>
<dbReference type="InterPro" id="IPR003593">
    <property type="entry name" value="AAA+_ATPase"/>
</dbReference>
<feature type="domain" description="Lon proteolytic" evidence="16">
    <location>
        <begin position="626"/>
        <end position="807"/>
    </location>
</feature>
<dbReference type="PROSITE" id="PS51787">
    <property type="entry name" value="LON_N"/>
    <property type="match status" value="1"/>
</dbReference>
<reference evidence="18 19" key="1">
    <citation type="submission" date="2019-05" db="EMBL/GenBank/DDBJ databases">
        <title>Tamlana fucoidanivorans sp. nov., isolated from the surface of algae collected from Fujian province in China.</title>
        <authorList>
            <person name="Li J."/>
        </authorList>
    </citation>
    <scope>NUCLEOTIDE SEQUENCE [LARGE SCALE GENOMIC DNA]</scope>
    <source>
        <strain evidence="18 19">CW2-9</strain>
    </source>
</reference>
<dbReference type="PROSITE" id="PS51786">
    <property type="entry name" value="LON_PROTEOLYTIC"/>
    <property type="match status" value="1"/>
</dbReference>
<dbReference type="InterPro" id="IPR008268">
    <property type="entry name" value="Peptidase_S16_AS"/>
</dbReference>
<dbReference type="SUPFAM" id="SSF52540">
    <property type="entry name" value="P-loop containing nucleoside triphosphate hydrolases"/>
    <property type="match status" value="1"/>
</dbReference>
<evidence type="ECO:0000256" key="8">
    <source>
        <dbReference type="ARBA" id="ARBA00023016"/>
    </source>
</evidence>
<proteinExistence type="evidence at transcript level"/>
<gene>
    <name evidence="10 18" type="primary">lon</name>
    <name evidence="18" type="ORF">FGF67_15795</name>
</gene>
<evidence type="ECO:0000313" key="19">
    <source>
        <dbReference type="Proteomes" id="UP000308713"/>
    </source>
</evidence>
<dbReference type="AlphaFoldDB" id="A0A5C4SDF7"/>
<dbReference type="GO" id="GO:0034605">
    <property type="term" value="P:cellular response to heat"/>
    <property type="evidence" value="ECO:0007669"/>
    <property type="project" value="UniProtKB-UniRule"/>
</dbReference>
<dbReference type="Pfam" id="PF05362">
    <property type="entry name" value="Lon_C"/>
    <property type="match status" value="1"/>
</dbReference>
<evidence type="ECO:0000256" key="6">
    <source>
        <dbReference type="ARBA" id="ARBA00022825"/>
    </source>
</evidence>
<dbReference type="InterPro" id="IPR046336">
    <property type="entry name" value="Lon_prtase_N_sf"/>
</dbReference>
<keyword evidence="5 10" id="KW-0378">Hydrolase</keyword>
<dbReference type="Gene3D" id="3.30.230.10">
    <property type="match status" value="1"/>
</dbReference>
<dbReference type="Gene3D" id="2.30.130.40">
    <property type="entry name" value="LON domain-like"/>
    <property type="match status" value="1"/>
</dbReference>
<evidence type="ECO:0000256" key="2">
    <source>
        <dbReference type="ARBA" id="ARBA00022490"/>
    </source>
</evidence>
<dbReference type="InterPro" id="IPR008269">
    <property type="entry name" value="Lon_proteolytic"/>
</dbReference>
<evidence type="ECO:0000256" key="10">
    <source>
        <dbReference type="HAMAP-Rule" id="MF_01973"/>
    </source>
</evidence>
<evidence type="ECO:0000256" key="13">
    <source>
        <dbReference type="PIRSR" id="PIRSR001174-2"/>
    </source>
</evidence>
<dbReference type="InterPro" id="IPR027543">
    <property type="entry name" value="Lon_bac"/>
</dbReference>
<comment type="catalytic activity">
    <reaction evidence="9 10 11 14">
        <text>Hydrolysis of proteins in presence of ATP.</text>
        <dbReference type="EC" id="3.4.21.53"/>
    </reaction>
</comment>
<dbReference type="PANTHER" id="PTHR10046">
    <property type="entry name" value="ATP DEPENDENT LON PROTEASE FAMILY MEMBER"/>
    <property type="match status" value="1"/>
</dbReference>
<accession>A0A5C4SDF7</accession>